<reference evidence="1 2" key="1">
    <citation type="submission" date="2019-03" db="EMBL/GenBank/DDBJ databases">
        <title>Single cell metagenomics reveals metabolic interactions within the superorganism composed of flagellate Streblomastix strix and complex community of Bacteroidetes bacteria on its surface.</title>
        <authorList>
            <person name="Treitli S.C."/>
            <person name="Kolisko M."/>
            <person name="Husnik F."/>
            <person name="Keeling P."/>
            <person name="Hampl V."/>
        </authorList>
    </citation>
    <scope>NUCLEOTIDE SEQUENCE [LARGE SCALE GENOMIC DNA]</scope>
    <source>
        <strain evidence="1">ST1C</strain>
    </source>
</reference>
<dbReference type="Proteomes" id="UP000324800">
    <property type="component" value="Unassembled WGS sequence"/>
</dbReference>
<evidence type="ECO:0000313" key="2">
    <source>
        <dbReference type="Proteomes" id="UP000324800"/>
    </source>
</evidence>
<organism evidence="1 2">
    <name type="scientific">Streblomastix strix</name>
    <dbReference type="NCBI Taxonomy" id="222440"/>
    <lineage>
        <taxon>Eukaryota</taxon>
        <taxon>Metamonada</taxon>
        <taxon>Preaxostyla</taxon>
        <taxon>Oxymonadida</taxon>
        <taxon>Streblomastigidae</taxon>
        <taxon>Streblomastix</taxon>
    </lineage>
</organism>
<comment type="caution">
    <text evidence="1">The sequence shown here is derived from an EMBL/GenBank/DDBJ whole genome shotgun (WGS) entry which is preliminary data.</text>
</comment>
<gene>
    <name evidence="1" type="ORF">EZS28_041994</name>
</gene>
<dbReference type="AlphaFoldDB" id="A0A5J4TWM9"/>
<sequence>MRIRQTQTFLLEQDIENKAIIRHNIDEVTLIRQGIIVNEAALIGEDVGAQNSSSLTILGVNKTKKSSPSMEEVVHNPEGNEYSSARDVRFSSIPIQQSVAPTSIDRKQIDEEFAQITQEVTRN</sequence>
<protein>
    <submittedName>
        <fullName evidence="1">Uncharacterized protein</fullName>
    </submittedName>
</protein>
<proteinExistence type="predicted"/>
<accession>A0A5J4TWM9</accession>
<name>A0A5J4TWM9_9EUKA</name>
<evidence type="ECO:0000313" key="1">
    <source>
        <dbReference type="EMBL" id="KAA6362480.1"/>
    </source>
</evidence>
<dbReference type="EMBL" id="SNRW01024156">
    <property type="protein sequence ID" value="KAA6362480.1"/>
    <property type="molecule type" value="Genomic_DNA"/>
</dbReference>